<dbReference type="AlphaFoldDB" id="A0A8B6X396"/>
<reference evidence="6" key="5">
    <citation type="submission" date="2025-08" db="UniProtKB">
        <authorList>
            <consortium name="RefSeq"/>
        </authorList>
    </citation>
    <scope>IDENTIFICATION</scope>
</reference>
<dbReference type="Proteomes" id="UP000675920">
    <property type="component" value="Unplaced"/>
</dbReference>
<dbReference type="InterPro" id="IPR023214">
    <property type="entry name" value="HAD_sf"/>
</dbReference>
<dbReference type="PANTHER" id="PTHR43434:SF1">
    <property type="entry name" value="PHOSPHOGLYCOLATE PHOSPHATASE"/>
    <property type="match status" value="1"/>
</dbReference>
<dbReference type="InterPro" id="IPR036412">
    <property type="entry name" value="HAD-like_sf"/>
</dbReference>
<accession>A0A8B6X396</accession>
<dbReference type="Gene3D" id="3.40.50.1000">
    <property type="entry name" value="HAD superfamily/HAD-like"/>
    <property type="match status" value="1"/>
</dbReference>
<dbReference type="GO" id="GO:0006281">
    <property type="term" value="P:DNA repair"/>
    <property type="evidence" value="ECO:0007669"/>
    <property type="project" value="TreeGrafter"/>
</dbReference>
<sequence length="231" mass="23974">MGFTHLISDCDGVLIDSEALSYVMTADELASRFPSADRARDILPLLQPRLGMLFVPMMVELSTLLGAPMTLTEIEALHHRVDEAIDRLDTPMPGVGAALAATGLPLAVASNSEARRVRGVLARTGLAPLFHDRVYSGRDLDRPKPAPDVYLAAAAGFGVAPARCLVVEDSTTGVTAARAAGMTVLGFTGGGHLAPGHGERLRALGAVATFGHMEELPALVSGLVGMAGKAA</sequence>
<dbReference type="SFLD" id="SFLDS00003">
    <property type="entry name" value="Haloacid_Dehalogenase"/>
    <property type="match status" value="1"/>
</dbReference>
<comment type="pathway">
    <text evidence="2">Organic acid metabolism; glycolate biosynthesis; glycolate from 2-phosphoglycolate: step 1/1.</text>
</comment>
<organism evidence="5 6">
    <name type="scientific">Derxia gummosa DSM 723</name>
    <dbReference type="NCBI Taxonomy" id="1121388"/>
    <lineage>
        <taxon>Bacteria</taxon>
        <taxon>Pseudomonadati</taxon>
        <taxon>Pseudomonadota</taxon>
        <taxon>Betaproteobacteria</taxon>
        <taxon>Burkholderiales</taxon>
        <taxon>Alcaligenaceae</taxon>
        <taxon>Derxia</taxon>
    </lineage>
</organism>
<reference evidence="6" key="4">
    <citation type="journal article" date="2023" name="Curr. Res. Struct. Biol.">
        <title>The conserved crown bridge loop at the catalytic centre of enzymes of the haloacid dehalogenase superfamily.</title>
        <authorList>
            <person name="Leader D.P."/>
            <person name="Milner-White E.J."/>
        </authorList>
    </citation>
    <scope>NUCLEOTIDE SEQUENCE</scope>
</reference>
<evidence type="ECO:0000313" key="5">
    <source>
        <dbReference type="Proteomes" id="UP000675920"/>
    </source>
</evidence>
<evidence type="ECO:0000256" key="3">
    <source>
        <dbReference type="ARBA" id="ARBA00006171"/>
    </source>
</evidence>
<evidence type="ECO:0000256" key="4">
    <source>
        <dbReference type="ARBA" id="ARBA00013078"/>
    </source>
</evidence>
<dbReference type="GO" id="GO:0005829">
    <property type="term" value="C:cytosol"/>
    <property type="evidence" value="ECO:0007669"/>
    <property type="project" value="TreeGrafter"/>
</dbReference>
<reference evidence="6" key="1">
    <citation type="journal article" date="2004" name="Trends Biochem. Sci.">
        <title>Phosphoryl group transfer: evolution of a catalytic scaffold.</title>
        <authorList>
            <person name="Allen K.N."/>
            <person name="Dunaway-Mariano D."/>
        </authorList>
    </citation>
    <scope>NUCLEOTIDE SEQUENCE</scope>
</reference>
<evidence type="ECO:0000313" key="6">
    <source>
        <dbReference type="RefSeq" id="WP_028311153.1"/>
    </source>
</evidence>
<dbReference type="InterPro" id="IPR050155">
    <property type="entry name" value="HAD-like_hydrolase_sf"/>
</dbReference>
<dbReference type="Gene3D" id="1.10.150.240">
    <property type="entry name" value="Putative phosphatase, domain 2"/>
    <property type="match status" value="1"/>
</dbReference>
<dbReference type="OrthoDB" id="9800058at2"/>
<dbReference type="SUPFAM" id="SSF56784">
    <property type="entry name" value="HAD-like"/>
    <property type="match status" value="1"/>
</dbReference>
<dbReference type="SFLD" id="SFLDG01129">
    <property type="entry name" value="C1.5:_HAD__Beta-PGM__Phosphata"/>
    <property type="match status" value="1"/>
</dbReference>
<dbReference type="EC" id="3.1.3.18" evidence="4"/>
<evidence type="ECO:0000256" key="2">
    <source>
        <dbReference type="ARBA" id="ARBA00004818"/>
    </source>
</evidence>
<name>A0A8B6X396_9BURK</name>
<dbReference type="InterPro" id="IPR023198">
    <property type="entry name" value="PGP-like_dom2"/>
</dbReference>
<evidence type="ECO:0000256" key="1">
    <source>
        <dbReference type="ARBA" id="ARBA00000830"/>
    </source>
</evidence>
<reference evidence="6" key="3">
    <citation type="journal article" date="2021" name="Arch. Biochem. Biophys.">
        <title>Insights into the functional divergence of the haloacid dehalogenase superfamily from phosphomonoesterase to inorganic pyrophosphatase.</title>
        <authorList>
            <person name="Yang L."/>
            <person name="Lu Y."/>
            <person name="Tian W."/>
            <person name="Feng Y."/>
            <person name="Bai J."/>
            <person name="Zhang H."/>
        </authorList>
    </citation>
    <scope>NUCLEOTIDE SEQUENCE</scope>
</reference>
<dbReference type="PANTHER" id="PTHR43434">
    <property type="entry name" value="PHOSPHOGLYCOLATE PHOSPHATASE"/>
    <property type="match status" value="1"/>
</dbReference>
<comment type="similarity">
    <text evidence="3">Belongs to the HAD-like hydrolase superfamily. CbbY/CbbZ/Gph/YieH family.</text>
</comment>
<protein>
    <recommendedName>
        <fullName evidence="4">phosphoglycolate phosphatase</fullName>
        <ecNumber evidence="4">3.1.3.18</ecNumber>
    </recommendedName>
</protein>
<keyword evidence="5" id="KW-1185">Reference proteome</keyword>
<dbReference type="Pfam" id="PF00702">
    <property type="entry name" value="Hydrolase"/>
    <property type="match status" value="1"/>
</dbReference>
<proteinExistence type="inferred from homology"/>
<comment type="catalytic activity">
    <reaction evidence="1">
        <text>2-phosphoglycolate + H2O = glycolate + phosphate</text>
        <dbReference type="Rhea" id="RHEA:14369"/>
        <dbReference type="ChEBI" id="CHEBI:15377"/>
        <dbReference type="ChEBI" id="CHEBI:29805"/>
        <dbReference type="ChEBI" id="CHEBI:43474"/>
        <dbReference type="ChEBI" id="CHEBI:58033"/>
        <dbReference type="EC" id="3.1.3.18"/>
    </reaction>
</comment>
<dbReference type="GO" id="GO:0008967">
    <property type="term" value="F:phosphoglycolate phosphatase activity"/>
    <property type="evidence" value="ECO:0007669"/>
    <property type="project" value="UniProtKB-EC"/>
</dbReference>
<dbReference type="InterPro" id="IPR006439">
    <property type="entry name" value="HAD-SF_hydro_IA"/>
</dbReference>
<keyword evidence="6" id="KW-0378">Hydrolase</keyword>
<dbReference type="NCBIfam" id="TIGR01509">
    <property type="entry name" value="HAD-SF-IA-v3"/>
    <property type="match status" value="1"/>
</dbReference>
<reference evidence="6" key="2">
    <citation type="journal article" date="2006" name="J. Mol. Biol.">
        <title>Evolutionary genomics of the HAD superfamily: understanding the structural adaptations and catalytic diversity in a superfamily of phosphoesterases and allied enzymes.</title>
        <authorList>
            <person name="Burroughs A.M."/>
            <person name="Allen K.N."/>
            <person name="Dunaway-Mariano D."/>
            <person name="Aravind L."/>
        </authorList>
    </citation>
    <scope>NUCLEOTIDE SEQUENCE</scope>
</reference>
<dbReference type="RefSeq" id="WP_028311153.1">
    <property type="nucleotide sequence ID" value="NZ_AXWS01000008.1"/>
</dbReference>